<dbReference type="AlphaFoldDB" id="A0A366LTK2"/>
<comment type="caution">
    <text evidence="2">The sequence shown here is derived from an EMBL/GenBank/DDBJ whole genome shotgun (WGS) entry which is preliminary data.</text>
</comment>
<evidence type="ECO:0000256" key="1">
    <source>
        <dbReference type="SAM" id="MobiDB-lite"/>
    </source>
</evidence>
<dbReference type="OrthoDB" id="2562278at2"/>
<proteinExistence type="predicted"/>
<organism evidence="2 3">
    <name type="scientific">Spongiactinospora rosea</name>
    <dbReference type="NCBI Taxonomy" id="2248750"/>
    <lineage>
        <taxon>Bacteria</taxon>
        <taxon>Bacillati</taxon>
        <taxon>Actinomycetota</taxon>
        <taxon>Actinomycetes</taxon>
        <taxon>Streptosporangiales</taxon>
        <taxon>Streptosporangiaceae</taxon>
        <taxon>Spongiactinospora</taxon>
    </lineage>
</organism>
<sequence>MPPPREHAGPGRIDPAPRRQLDHDLLAQLTTRLTERDLWLLNLLHEHRVLTLPQITQLAFPSRRAAAHRLLTLYQHTAVDRFRPARPLGSAPHHYLLGPAGAAVLSQRHDTDIGHRAEHVTALAHSAKLTHLVGCNGFFTALIAHSRNTTASPADGQSVLEQWWNEKRCAQSWGHTVQPDGYGRWRQSGRIVDFFLEYDTGSEPLARLTGKVHDYLELADATGIYHTAVLFALPSIRREHHLHDHLGHHGRSMPIPIATTNTALLTAHGPARAIWQTLDNTSGDAEHRTALIDLPISRSAATTPPAHNSTHPGDASAAGPGQATGRVMPR</sequence>
<protein>
    <recommendedName>
        <fullName evidence="4">Protein involved in plasmid replication-relaxation</fullName>
    </recommendedName>
</protein>
<keyword evidence="3" id="KW-1185">Reference proteome</keyword>
<feature type="region of interest" description="Disordered" evidence="1">
    <location>
        <begin position="300"/>
        <end position="330"/>
    </location>
</feature>
<accession>A0A366LTK2</accession>
<dbReference type="InterPro" id="IPR025855">
    <property type="entry name" value="Replic_Relax"/>
</dbReference>
<reference evidence="2 3" key="1">
    <citation type="submission" date="2018-06" db="EMBL/GenBank/DDBJ databases">
        <title>Sphaerisporangium craniellae sp. nov., isolated from a marine sponge in the South China Sea.</title>
        <authorList>
            <person name="Li L."/>
        </authorList>
    </citation>
    <scope>NUCLEOTIDE SEQUENCE [LARGE SCALE GENOMIC DNA]</scope>
    <source>
        <strain evidence="2 3">LHW63015</strain>
    </source>
</reference>
<name>A0A366LTK2_9ACTN</name>
<dbReference type="Pfam" id="PF13814">
    <property type="entry name" value="Replic_Relax"/>
    <property type="match status" value="1"/>
</dbReference>
<dbReference type="Proteomes" id="UP000253303">
    <property type="component" value="Unassembled WGS sequence"/>
</dbReference>
<evidence type="ECO:0000313" key="3">
    <source>
        <dbReference type="Proteomes" id="UP000253303"/>
    </source>
</evidence>
<dbReference type="RefSeq" id="WP_113983266.1">
    <property type="nucleotide sequence ID" value="NZ_QMEY01000012.1"/>
</dbReference>
<gene>
    <name evidence="2" type="ORF">DP939_25265</name>
</gene>
<dbReference type="EMBL" id="QMEY01000012">
    <property type="protein sequence ID" value="RBQ17258.1"/>
    <property type="molecule type" value="Genomic_DNA"/>
</dbReference>
<evidence type="ECO:0008006" key="4">
    <source>
        <dbReference type="Google" id="ProtNLM"/>
    </source>
</evidence>
<feature type="compositionally biased region" description="Polar residues" evidence="1">
    <location>
        <begin position="300"/>
        <end position="311"/>
    </location>
</feature>
<evidence type="ECO:0000313" key="2">
    <source>
        <dbReference type="EMBL" id="RBQ17258.1"/>
    </source>
</evidence>